<organism evidence="7 8">
    <name type="scientific">Waterburya agarophytonicola KI4</name>
    <dbReference type="NCBI Taxonomy" id="2874699"/>
    <lineage>
        <taxon>Bacteria</taxon>
        <taxon>Bacillati</taxon>
        <taxon>Cyanobacteriota</taxon>
        <taxon>Cyanophyceae</taxon>
        <taxon>Pleurocapsales</taxon>
        <taxon>Hyellaceae</taxon>
        <taxon>Waterburya</taxon>
        <taxon>Waterburya agarophytonicola</taxon>
    </lineage>
</organism>
<dbReference type="Proteomes" id="UP000729733">
    <property type="component" value="Unassembled WGS sequence"/>
</dbReference>
<reference evidence="7" key="1">
    <citation type="journal article" date="2021" name="Antonie Van Leeuwenhoek">
        <title>Draft genome and description of Waterburya agarophytonicola gen. nov. sp. nov. (Pleurocapsales, Cyanobacteria): a seaweed symbiont.</title>
        <authorList>
            <person name="Bonthond G."/>
            <person name="Shalygin S."/>
            <person name="Bayer T."/>
            <person name="Weinberger F."/>
        </authorList>
    </citation>
    <scope>NUCLEOTIDE SEQUENCE</scope>
    <source>
        <strain evidence="7">KI4</strain>
    </source>
</reference>
<evidence type="ECO:0000256" key="4">
    <source>
        <dbReference type="ARBA" id="ARBA00022989"/>
    </source>
</evidence>
<evidence type="ECO:0008006" key="9">
    <source>
        <dbReference type="Google" id="ProtNLM"/>
    </source>
</evidence>
<evidence type="ECO:0000256" key="1">
    <source>
        <dbReference type="ARBA" id="ARBA00004141"/>
    </source>
</evidence>
<sequence>MGRYALADNKDRFFGAIVYLLALADVVALGLGLATIIPALSPVFDFLSILLIPVMIIYGIIPGGFGGIVIFFILILAVVQNQKISYFIRFNTMQSILIGIAISLIQIVFGTLGGLNIIGMVVFLVVMPACIYCMVQCALGKYPEIPSFSKFVYEQVR</sequence>
<feature type="transmembrane region" description="Helical" evidence="6">
    <location>
        <begin position="46"/>
        <end position="79"/>
    </location>
</feature>
<keyword evidence="3 6" id="KW-0812">Transmembrane</keyword>
<dbReference type="RefSeq" id="WP_229642199.1">
    <property type="nucleotide sequence ID" value="NZ_JADWDC010000067.1"/>
</dbReference>
<keyword evidence="8" id="KW-1185">Reference proteome</keyword>
<proteinExistence type="inferred from homology"/>
<evidence type="ECO:0000313" key="8">
    <source>
        <dbReference type="Proteomes" id="UP000729733"/>
    </source>
</evidence>
<comment type="similarity">
    <text evidence="2">Belongs to the Tic20 family.</text>
</comment>
<evidence type="ECO:0000256" key="5">
    <source>
        <dbReference type="ARBA" id="ARBA00023136"/>
    </source>
</evidence>
<accession>A0A964BWM7</accession>
<dbReference type="InterPro" id="IPR005691">
    <property type="entry name" value="Tic20"/>
</dbReference>
<protein>
    <recommendedName>
        <fullName evidence="9">Chloroplast import component protein (Tic20)</fullName>
    </recommendedName>
</protein>
<dbReference type="EMBL" id="JADWDC010000067">
    <property type="protein sequence ID" value="MCC0179102.1"/>
    <property type="molecule type" value="Genomic_DNA"/>
</dbReference>
<feature type="transmembrane region" description="Helical" evidence="6">
    <location>
        <begin position="115"/>
        <end position="135"/>
    </location>
</feature>
<evidence type="ECO:0000256" key="2">
    <source>
        <dbReference type="ARBA" id="ARBA00009596"/>
    </source>
</evidence>
<evidence type="ECO:0000313" key="7">
    <source>
        <dbReference type="EMBL" id="MCC0179102.1"/>
    </source>
</evidence>
<evidence type="ECO:0000256" key="6">
    <source>
        <dbReference type="SAM" id="Phobius"/>
    </source>
</evidence>
<dbReference type="Pfam" id="PF16166">
    <property type="entry name" value="TIC20"/>
    <property type="match status" value="1"/>
</dbReference>
<keyword evidence="4 6" id="KW-1133">Transmembrane helix</keyword>
<dbReference type="AlphaFoldDB" id="A0A964BWM7"/>
<feature type="transmembrane region" description="Helical" evidence="6">
    <location>
        <begin position="86"/>
        <end position="109"/>
    </location>
</feature>
<feature type="transmembrane region" description="Helical" evidence="6">
    <location>
        <begin position="12"/>
        <end position="40"/>
    </location>
</feature>
<keyword evidence="5 6" id="KW-0472">Membrane</keyword>
<dbReference type="PANTHER" id="PTHR33510">
    <property type="entry name" value="PROTEIN TIC 20-II, CHLOROPLASTIC"/>
    <property type="match status" value="1"/>
</dbReference>
<comment type="subcellular location">
    <subcellularLocation>
        <location evidence="1">Membrane</location>
        <topology evidence="1">Multi-pass membrane protein</topology>
    </subcellularLocation>
</comment>
<dbReference type="PANTHER" id="PTHR33510:SF5">
    <property type="entry name" value="PROTEIN TIC 20-II, CHLOROPLASTIC"/>
    <property type="match status" value="1"/>
</dbReference>
<evidence type="ECO:0000256" key="3">
    <source>
        <dbReference type="ARBA" id="ARBA00022692"/>
    </source>
</evidence>
<name>A0A964BWM7_9CYAN</name>
<dbReference type="GO" id="GO:0016020">
    <property type="term" value="C:membrane"/>
    <property type="evidence" value="ECO:0007669"/>
    <property type="project" value="UniProtKB-SubCell"/>
</dbReference>
<comment type="caution">
    <text evidence="7">The sequence shown here is derived from an EMBL/GenBank/DDBJ whole genome shotgun (WGS) entry which is preliminary data.</text>
</comment>
<gene>
    <name evidence="7" type="ORF">I4641_19215</name>
</gene>